<organism evidence="2 3">
    <name type="scientific">Burkholderia pseudomallei</name>
    <name type="common">Pseudomonas pseudomallei</name>
    <dbReference type="NCBI Taxonomy" id="28450"/>
    <lineage>
        <taxon>Bacteria</taxon>
        <taxon>Pseudomonadati</taxon>
        <taxon>Pseudomonadota</taxon>
        <taxon>Betaproteobacteria</taxon>
        <taxon>Burkholderiales</taxon>
        <taxon>Burkholderiaceae</taxon>
        <taxon>Burkholderia</taxon>
        <taxon>pseudomallei group</taxon>
    </lineage>
</organism>
<protein>
    <submittedName>
        <fullName evidence="2">Membrane protein</fullName>
    </submittedName>
</protein>
<dbReference type="AlphaFoldDB" id="A0AA40JIC6"/>
<evidence type="ECO:0000313" key="3">
    <source>
        <dbReference type="Proteomes" id="UP000030475"/>
    </source>
</evidence>
<sequence length="72" mass="7729">MLETTRSDSARAGKQSVPPRWTPIALFWLFIGCLSVGFAAVTLVVAGMDGALGCMTYGIVAIVIARNARRWS</sequence>
<dbReference type="PROSITE" id="PS51257">
    <property type="entry name" value="PROKAR_LIPOPROTEIN"/>
    <property type="match status" value="1"/>
</dbReference>
<dbReference type="EMBL" id="JQIM01000007">
    <property type="protein sequence ID" value="KGX17164.1"/>
    <property type="molecule type" value="Genomic_DNA"/>
</dbReference>
<keyword evidence="1" id="KW-0472">Membrane</keyword>
<evidence type="ECO:0000256" key="1">
    <source>
        <dbReference type="SAM" id="Phobius"/>
    </source>
</evidence>
<dbReference type="RefSeq" id="WP_038740603.1">
    <property type="nucleotide sequence ID" value="NZ_KN323090.1"/>
</dbReference>
<keyword evidence="1" id="KW-0812">Transmembrane</keyword>
<feature type="transmembrane region" description="Helical" evidence="1">
    <location>
        <begin position="21"/>
        <end position="44"/>
    </location>
</feature>
<gene>
    <name evidence="2" type="ORF">Y036_5994</name>
</gene>
<reference evidence="2 3" key="1">
    <citation type="submission" date="2014-08" db="EMBL/GenBank/DDBJ databases">
        <authorList>
            <person name="Bunnell A."/>
            <person name="Chain P.S."/>
            <person name="Chertkov O."/>
            <person name="Currie B.J."/>
            <person name="Daligault H.E."/>
            <person name="Davenport K.W."/>
            <person name="Davis C."/>
            <person name="Gleasner C.D."/>
            <person name="Johnson S.L."/>
            <person name="Kaestli M."/>
            <person name="Koren S."/>
            <person name="Kunde Y.A."/>
            <person name="Mayo M."/>
            <person name="McMurry K.K."/>
            <person name="Price E.P."/>
            <person name="Reitenga K.G."/>
            <person name="Robison R."/>
            <person name="Rosovitz M.J."/>
            <person name="Sarovich D.S."/>
            <person name="Teshima H."/>
        </authorList>
    </citation>
    <scope>NUCLEOTIDE SEQUENCE [LARGE SCALE GENOMIC DNA]</scope>
    <source>
        <strain evidence="2 3">MSHR44</strain>
    </source>
</reference>
<accession>A0AA40JIC6</accession>
<dbReference type="Proteomes" id="UP000030475">
    <property type="component" value="Unassembled WGS sequence"/>
</dbReference>
<evidence type="ECO:0000313" key="2">
    <source>
        <dbReference type="EMBL" id="KGX17164.1"/>
    </source>
</evidence>
<keyword evidence="1" id="KW-1133">Transmembrane helix</keyword>
<name>A0AA40JIC6_BURPE</name>
<proteinExistence type="predicted"/>
<comment type="caution">
    <text evidence="2">The sequence shown here is derived from an EMBL/GenBank/DDBJ whole genome shotgun (WGS) entry which is preliminary data.</text>
</comment>
<feature type="transmembrane region" description="Helical" evidence="1">
    <location>
        <begin position="50"/>
        <end position="68"/>
    </location>
</feature>